<dbReference type="EMBL" id="OZ023719">
    <property type="protein sequence ID" value="CAK9868084.1"/>
    <property type="molecule type" value="Genomic_DNA"/>
</dbReference>
<dbReference type="InterPro" id="IPR011598">
    <property type="entry name" value="bHLH_dom"/>
</dbReference>
<dbReference type="InterPro" id="IPR036638">
    <property type="entry name" value="HLH_DNA-bd_sf"/>
</dbReference>
<dbReference type="PROSITE" id="PS50888">
    <property type="entry name" value="BHLH"/>
    <property type="match status" value="1"/>
</dbReference>
<feature type="compositionally biased region" description="Low complexity" evidence="5">
    <location>
        <begin position="615"/>
        <end position="627"/>
    </location>
</feature>
<gene>
    <name evidence="7" type="ORF">CSSPJE1EN2_LOCUS11079</name>
</gene>
<keyword evidence="4" id="KW-0539">Nucleus</keyword>
<accession>A0ABP1AZT2</accession>
<feature type="compositionally biased region" description="Polar residues" evidence="5">
    <location>
        <begin position="1"/>
        <end position="10"/>
    </location>
</feature>
<dbReference type="PANTHER" id="PTHR46807:SF1">
    <property type="entry name" value="TRANSCRIPTION FACTOR PIF3"/>
    <property type="match status" value="1"/>
</dbReference>
<dbReference type="CDD" id="cd11445">
    <property type="entry name" value="bHLH_AtPIF_like"/>
    <property type="match status" value="1"/>
</dbReference>
<dbReference type="PANTHER" id="PTHR46807">
    <property type="entry name" value="TRANSCRIPTION FACTOR PIF3"/>
    <property type="match status" value="1"/>
</dbReference>
<evidence type="ECO:0000256" key="4">
    <source>
        <dbReference type="ARBA" id="ARBA00023242"/>
    </source>
</evidence>
<protein>
    <recommendedName>
        <fullName evidence="6">BHLH domain-containing protein</fullName>
    </recommendedName>
</protein>
<reference evidence="7" key="1">
    <citation type="submission" date="2024-03" db="EMBL/GenBank/DDBJ databases">
        <authorList>
            <consortium name="ELIXIR-Norway"/>
            <consortium name="Elixir Norway"/>
        </authorList>
    </citation>
    <scope>NUCLEOTIDE SEQUENCE</scope>
</reference>
<keyword evidence="2" id="KW-0805">Transcription regulation</keyword>
<feature type="compositionally biased region" description="Basic and acidic residues" evidence="5">
    <location>
        <begin position="424"/>
        <end position="437"/>
    </location>
</feature>
<dbReference type="Gene3D" id="4.10.280.10">
    <property type="entry name" value="Helix-loop-helix DNA-binding domain"/>
    <property type="match status" value="1"/>
</dbReference>
<evidence type="ECO:0000256" key="5">
    <source>
        <dbReference type="SAM" id="MobiDB-lite"/>
    </source>
</evidence>
<name>A0ABP1AZT2_9BRYO</name>
<evidence type="ECO:0000256" key="2">
    <source>
        <dbReference type="ARBA" id="ARBA00023015"/>
    </source>
</evidence>
<dbReference type="SUPFAM" id="SSF47459">
    <property type="entry name" value="HLH, helix-loop-helix DNA-binding domain"/>
    <property type="match status" value="1"/>
</dbReference>
<evidence type="ECO:0000259" key="6">
    <source>
        <dbReference type="PROSITE" id="PS50888"/>
    </source>
</evidence>
<feature type="region of interest" description="Disordered" evidence="5">
    <location>
        <begin position="615"/>
        <end position="646"/>
    </location>
</feature>
<evidence type="ECO:0000256" key="3">
    <source>
        <dbReference type="ARBA" id="ARBA00023163"/>
    </source>
</evidence>
<dbReference type="InterPro" id="IPR047265">
    <property type="entry name" value="PIF1-like_bHLH"/>
</dbReference>
<feature type="region of interest" description="Disordered" evidence="5">
    <location>
        <begin position="1"/>
        <end position="21"/>
    </location>
</feature>
<dbReference type="SMART" id="SM00353">
    <property type="entry name" value="HLH"/>
    <property type="match status" value="1"/>
</dbReference>
<sequence>MEGQGSNSSKSHWHPGYAPHWNSGEVSQDGVRVLKPSVPSANKDARLDTVVSETAAEMTVVTKINHHDDKMVSWLQYPLHDSLERKYCSDVFGELPSSNIQVVKESFVGQEPCCLPHISVPNNIAINPAVNKATCAEVAMTLGAGRAAGIIPQRGAEAFSKVRTLTWQPDSLTPNSSRGFGVYSSASQAPPRTYPPASRPLLAPFTPLNPQPRASMHNMQPDSARKLAHFDFLDFSRSAARMKNLQGIGMLPDTPSNMLCTQPLAEANVEASTSSWSTFADSSTAGTGQMGSQKNIEIHVQGTKSQQQIPGVDDEGMVPISVTRKEVEASVLESEAMIWKTQLPVPIPVIRKEVETVSEGEAVLCKTKPTEQEVLQMSNVAGGHGNSAGMPKEASTSNKRKVIVTEELECQSEDCSSKMAFRVDGEDQSADFKKPPEGRASTSKRTRTAEVHNRSERCRRDRINEKMKALQMVIPNCNKTDKASLLAEAVEYIKMLQLQLQMVSSTGKSIPPMVMPSGMQHLQMQAPETMDMSSLGMGMAMRMGMDPGMSLRDMAASNSGQAGMLLPFPAGPSHNCYIPVTSLSMVNVHNLGVHNLNAMEPLNDRLTCHHQPLQIPKQQQQYQQREQQQQHHHHQSTNMGGVQPPQ</sequence>
<evidence type="ECO:0000313" key="8">
    <source>
        <dbReference type="Proteomes" id="UP001497522"/>
    </source>
</evidence>
<keyword evidence="3" id="KW-0804">Transcription</keyword>
<dbReference type="Proteomes" id="UP001497522">
    <property type="component" value="Chromosome 18"/>
</dbReference>
<organism evidence="7 8">
    <name type="scientific">Sphagnum jensenii</name>
    <dbReference type="NCBI Taxonomy" id="128206"/>
    <lineage>
        <taxon>Eukaryota</taxon>
        <taxon>Viridiplantae</taxon>
        <taxon>Streptophyta</taxon>
        <taxon>Embryophyta</taxon>
        <taxon>Bryophyta</taxon>
        <taxon>Sphagnophytina</taxon>
        <taxon>Sphagnopsida</taxon>
        <taxon>Sphagnales</taxon>
        <taxon>Sphagnaceae</taxon>
        <taxon>Sphagnum</taxon>
    </lineage>
</organism>
<feature type="region of interest" description="Disordered" evidence="5">
    <location>
        <begin position="424"/>
        <end position="455"/>
    </location>
</feature>
<comment type="subcellular location">
    <subcellularLocation>
        <location evidence="1">Nucleus</location>
    </subcellularLocation>
</comment>
<evidence type="ECO:0000256" key="1">
    <source>
        <dbReference type="ARBA" id="ARBA00004123"/>
    </source>
</evidence>
<proteinExistence type="predicted"/>
<evidence type="ECO:0000313" key="7">
    <source>
        <dbReference type="EMBL" id="CAK9868084.1"/>
    </source>
</evidence>
<feature type="domain" description="BHLH" evidence="6">
    <location>
        <begin position="447"/>
        <end position="496"/>
    </location>
</feature>
<dbReference type="InterPro" id="IPR044273">
    <property type="entry name" value="PIF3-like"/>
</dbReference>
<dbReference type="Pfam" id="PF00010">
    <property type="entry name" value="HLH"/>
    <property type="match status" value="1"/>
</dbReference>
<keyword evidence="8" id="KW-1185">Reference proteome</keyword>